<keyword evidence="1" id="KW-1133">Transmembrane helix</keyword>
<proteinExistence type="predicted"/>
<dbReference type="EMBL" id="QPJT01000002">
    <property type="protein sequence ID" value="RCX20133.1"/>
    <property type="molecule type" value="Genomic_DNA"/>
</dbReference>
<keyword evidence="1" id="KW-0812">Transmembrane</keyword>
<evidence type="ECO:0000256" key="1">
    <source>
        <dbReference type="SAM" id="Phobius"/>
    </source>
</evidence>
<keyword evidence="1" id="KW-0472">Membrane</keyword>
<reference evidence="2 3" key="1">
    <citation type="submission" date="2018-07" db="EMBL/GenBank/DDBJ databases">
        <title>Genomic Encyclopedia of Type Strains, Phase IV (KMG-IV): sequencing the most valuable type-strain genomes for metagenomic binning, comparative biology and taxonomic classification.</title>
        <authorList>
            <person name="Goeker M."/>
        </authorList>
    </citation>
    <scope>NUCLEOTIDE SEQUENCE [LARGE SCALE GENOMIC DNA]</scope>
    <source>
        <strain evidence="2 3">DSM 27016</strain>
    </source>
</reference>
<dbReference type="Proteomes" id="UP000253034">
    <property type="component" value="Unassembled WGS sequence"/>
</dbReference>
<gene>
    <name evidence="2" type="ORF">DFR58_102205</name>
</gene>
<feature type="transmembrane region" description="Helical" evidence="1">
    <location>
        <begin position="29"/>
        <end position="48"/>
    </location>
</feature>
<comment type="caution">
    <text evidence="2">The sequence shown here is derived from an EMBL/GenBank/DDBJ whole genome shotgun (WGS) entry which is preliminary data.</text>
</comment>
<evidence type="ECO:0000313" key="3">
    <source>
        <dbReference type="Proteomes" id="UP000253034"/>
    </source>
</evidence>
<evidence type="ECO:0008006" key="4">
    <source>
        <dbReference type="Google" id="ProtNLM"/>
    </source>
</evidence>
<sequence length="192" mass="21428">MIYLMAIAAAIIAGILVKGRISNLLNLKFEKTWLILAAFVILSAAQIAGSKYGFVQRYSFWINLVTFCMLLIGLWYNRRYVGMLFIGLGCLSNAVVMLANAGKMPVSMEMIEKAGLSHMVSQLSFRHMIFEKWHQVRLPFLSDIIHIPGFLGYWVGVASIGDLIITLGLFCVVLEAVAGRGILPIRQFLKID</sequence>
<dbReference type="AlphaFoldDB" id="A0A369BF11"/>
<dbReference type="Pfam" id="PF17248">
    <property type="entry name" value="DUF5317"/>
    <property type="match status" value="1"/>
</dbReference>
<name>A0A369BF11_9FIRM</name>
<protein>
    <recommendedName>
        <fullName evidence="4">DUF5317 domain-containing protein</fullName>
    </recommendedName>
</protein>
<feature type="transmembrane region" description="Helical" evidence="1">
    <location>
        <begin position="60"/>
        <end position="76"/>
    </location>
</feature>
<accession>A0A369BF11</accession>
<feature type="transmembrane region" description="Helical" evidence="1">
    <location>
        <begin position="163"/>
        <end position="183"/>
    </location>
</feature>
<dbReference type="OrthoDB" id="37447at2"/>
<keyword evidence="3" id="KW-1185">Reference proteome</keyword>
<feature type="transmembrane region" description="Helical" evidence="1">
    <location>
        <begin position="82"/>
        <end position="101"/>
    </location>
</feature>
<evidence type="ECO:0000313" key="2">
    <source>
        <dbReference type="EMBL" id="RCX20133.1"/>
    </source>
</evidence>
<dbReference type="InterPro" id="IPR035168">
    <property type="entry name" value="DUF5317"/>
</dbReference>
<organism evidence="2 3">
    <name type="scientific">Anaerobacterium chartisolvens</name>
    <dbReference type="NCBI Taxonomy" id="1297424"/>
    <lineage>
        <taxon>Bacteria</taxon>
        <taxon>Bacillati</taxon>
        <taxon>Bacillota</taxon>
        <taxon>Clostridia</taxon>
        <taxon>Eubacteriales</taxon>
        <taxon>Oscillospiraceae</taxon>
        <taxon>Anaerobacterium</taxon>
    </lineage>
</organism>
<feature type="transmembrane region" description="Helical" evidence="1">
    <location>
        <begin position="136"/>
        <end position="157"/>
    </location>
</feature>